<dbReference type="AlphaFoldDB" id="A0AAU7LY26"/>
<evidence type="ECO:0000313" key="1">
    <source>
        <dbReference type="EMBL" id="XBP72363.1"/>
    </source>
</evidence>
<name>A0AAU7LY26_9BURK</name>
<sequence>MTSAPSSAIAMLLGEKISSCASALEIRARPFMELAAEEAPAILAEAMATLSSGWADLVLSSFWIVSITDMSEPSDKTGNEVR</sequence>
<dbReference type="EMBL" id="CP157675">
    <property type="protein sequence ID" value="XBP72363.1"/>
    <property type="molecule type" value="Genomic_DNA"/>
</dbReference>
<reference evidence="1" key="1">
    <citation type="submission" date="2024-05" db="EMBL/GenBank/DDBJ databases">
        <authorList>
            <person name="Bunk B."/>
            <person name="Swiderski J."/>
            <person name="Sproer C."/>
            <person name="Thiel V."/>
        </authorList>
    </citation>
    <scope>NUCLEOTIDE SEQUENCE</scope>
    <source>
        <strain evidence="1">DSM 17735</strain>
    </source>
</reference>
<accession>A0AAU7LY26</accession>
<protein>
    <submittedName>
        <fullName evidence="1">Uncharacterized protein</fullName>
    </submittedName>
</protein>
<gene>
    <name evidence="1" type="ORF">ABLV49_04350</name>
</gene>
<proteinExistence type="predicted"/>
<organism evidence="1">
    <name type="scientific">Polaromonas hydrogenivorans</name>
    <dbReference type="NCBI Taxonomy" id="335476"/>
    <lineage>
        <taxon>Bacteria</taxon>
        <taxon>Pseudomonadati</taxon>
        <taxon>Pseudomonadota</taxon>
        <taxon>Betaproteobacteria</taxon>
        <taxon>Burkholderiales</taxon>
        <taxon>Comamonadaceae</taxon>
        <taxon>Polaromonas</taxon>
    </lineage>
</organism>